<dbReference type="Pfam" id="PF07282">
    <property type="entry name" value="Cas12f1-like_TNB"/>
    <property type="match status" value="1"/>
</dbReference>
<feature type="region of interest" description="Disordered" evidence="2">
    <location>
        <begin position="633"/>
        <end position="691"/>
    </location>
</feature>
<dbReference type="OrthoDB" id="4668019at2"/>
<proteinExistence type="predicted"/>
<feature type="domain" description="Cas12f1-like TNB" evidence="3">
    <location>
        <begin position="525"/>
        <end position="586"/>
    </location>
</feature>
<dbReference type="Proteomes" id="UP000331127">
    <property type="component" value="Unassembled WGS sequence"/>
</dbReference>
<sequence>MVIRLPMDMSDPAARVRMEKLFSAAWSLKRALQRDASDRVAAYWAGVHRRRDDAKAWRVGLGLSRDGLEHAAYAHLENSGHLRHHLSKALAMHLADEVWTGVDRHLFPDATGRRAGRPKIGSWWAFTRIPGRARSHTQERKWETFRLAGTLQGHLDAYAAPGIPGARGASWRGRQRTAASVTVADALAMPAGTSVLAQPRHLSAPAMLSGTVETGKHAASGRRVMRAASWWDHAGPLTVVYTSAHADDLAIPVRLPPGAGRWGRVVYFLDRPHLWHKIDMVRRRKASAPGGWTYEAHLMILDRGYASAASRHRRERAAALERRAGIDGNVSNLSVFSAPAALGGSRTACPSPSGTDGSTAGGVGVVGVGGVAATLVTLTMAEQARLERERRKAKGRARALERSRRAANRDRYRPSTRQETRAQRRASKGLLERQVALPKGPRVANKRGAPSNAYRTDTLTTTYRRIRTRHAQASRSFAEARQNRARQVAARIVAVHGANLVIEDCDIRTWTRLWGRGVARFTPGMLIAALKHEAAACGGRLLRASTTQTALSQHCLCGARVAKSLAQREHRCPACGLTAPRDLVSAALASCITLTDPDDPGTARVDYTRAAHLFDTYSIQGLQEVLSESTAASPSPACRVGRDHAAATPVASAQRSAGTCGAPTPDETPTRGTTPDRCSRNPDYPDFRDSS</sequence>
<accession>A0A5M3X2H3</accession>
<evidence type="ECO:0000259" key="3">
    <source>
        <dbReference type="Pfam" id="PF07282"/>
    </source>
</evidence>
<dbReference type="RefSeq" id="WP_155360391.1">
    <property type="nucleotide sequence ID" value="NZ_BAAAHL010000001.1"/>
</dbReference>
<dbReference type="InterPro" id="IPR010095">
    <property type="entry name" value="Cas12f1-like_TNB"/>
</dbReference>
<reference evidence="4 5" key="1">
    <citation type="submission" date="2019-10" db="EMBL/GenBank/DDBJ databases">
        <title>Whole genome shotgun sequence of Acrocarpospora macrocephala NBRC 16266.</title>
        <authorList>
            <person name="Ichikawa N."/>
            <person name="Kimura A."/>
            <person name="Kitahashi Y."/>
            <person name="Komaki H."/>
            <person name="Oguchi A."/>
        </authorList>
    </citation>
    <scope>NUCLEOTIDE SEQUENCE [LARGE SCALE GENOMIC DNA]</scope>
    <source>
        <strain evidence="4 5">NBRC 16266</strain>
    </source>
</reference>
<organism evidence="4 5">
    <name type="scientific">Acrocarpospora macrocephala</name>
    <dbReference type="NCBI Taxonomy" id="150177"/>
    <lineage>
        <taxon>Bacteria</taxon>
        <taxon>Bacillati</taxon>
        <taxon>Actinomycetota</taxon>
        <taxon>Actinomycetes</taxon>
        <taxon>Streptosporangiales</taxon>
        <taxon>Streptosporangiaceae</taxon>
        <taxon>Acrocarpospora</taxon>
    </lineage>
</organism>
<dbReference type="AlphaFoldDB" id="A0A5M3X2H3"/>
<evidence type="ECO:0000256" key="2">
    <source>
        <dbReference type="SAM" id="MobiDB-lite"/>
    </source>
</evidence>
<dbReference type="EMBL" id="BLAE01000072">
    <property type="protein sequence ID" value="GES15250.1"/>
    <property type="molecule type" value="Genomic_DNA"/>
</dbReference>
<feature type="region of interest" description="Disordered" evidence="2">
    <location>
        <begin position="387"/>
        <end position="431"/>
    </location>
</feature>
<feature type="compositionally biased region" description="Basic and acidic residues" evidence="2">
    <location>
        <begin position="677"/>
        <end position="691"/>
    </location>
</feature>
<protein>
    <recommendedName>
        <fullName evidence="3">Cas12f1-like TNB domain-containing protein</fullName>
    </recommendedName>
</protein>
<feature type="compositionally biased region" description="Basic and acidic residues" evidence="2">
    <location>
        <begin position="398"/>
        <end position="422"/>
    </location>
</feature>
<keyword evidence="1" id="KW-0238">DNA-binding</keyword>
<comment type="caution">
    <text evidence="4">The sequence shown here is derived from an EMBL/GenBank/DDBJ whole genome shotgun (WGS) entry which is preliminary data.</text>
</comment>
<gene>
    <name evidence="4" type="ORF">Amac_088470</name>
</gene>
<keyword evidence="5" id="KW-1185">Reference proteome</keyword>
<dbReference type="GO" id="GO:0003677">
    <property type="term" value="F:DNA binding"/>
    <property type="evidence" value="ECO:0007669"/>
    <property type="project" value="UniProtKB-KW"/>
</dbReference>
<evidence type="ECO:0000256" key="1">
    <source>
        <dbReference type="ARBA" id="ARBA00023125"/>
    </source>
</evidence>
<evidence type="ECO:0000313" key="5">
    <source>
        <dbReference type="Proteomes" id="UP000331127"/>
    </source>
</evidence>
<evidence type="ECO:0000313" key="4">
    <source>
        <dbReference type="EMBL" id="GES15250.1"/>
    </source>
</evidence>
<name>A0A5M3X2H3_9ACTN</name>